<keyword evidence="2" id="KW-1185">Reference proteome</keyword>
<accession>A0ABN2B6L6</accession>
<dbReference type="InterPro" id="IPR023159">
    <property type="entry name" value="SO1590-like_sf"/>
</dbReference>
<evidence type="ECO:0000313" key="2">
    <source>
        <dbReference type="Proteomes" id="UP001500842"/>
    </source>
</evidence>
<comment type="caution">
    <text evidence="1">The sequence shown here is derived from an EMBL/GenBank/DDBJ whole genome shotgun (WGS) entry which is preliminary data.</text>
</comment>
<dbReference type="Gene3D" id="2.40.350.10">
    <property type="entry name" value="SO1590-like"/>
    <property type="match status" value="1"/>
</dbReference>
<organism evidence="1 2">
    <name type="scientific">Nocardioides humi</name>
    <dbReference type="NCBI Taxonomy" id="449461"/>
    <lineage>
        <taxon>Bacteria</taxon>
        <taxon>Bacillati</taxon>
        <taxon>Actinomycetota</taxon>
        <taxon>Actinomycetes</taxon>
        <taxon>Propionibacteriales</taxon>
        <taxon>Nocardioidaceae</taxon>
        <taxon>Nocardioides</taxon>
    </lineage>
</organism>
<evidence type="ECO:0000313" key="1">
    <source>
        <dbReference type="EMBL" id="GAA1534999.1"/>
    </source>
</evidence>
<dbReference type="Proteomes" id="UP001500842">
    <property type="component" value="Unassembled WGS sequence"/>
</dbReference>
<evidence type="ECO:0008006" key="3">
    <source>
        <dbReference type="Google" id="ProtNLM"/>
    </source>
</evidence>
<dbReference type="RefSeq" id="WP_141007442.1">
    <property type="nucleotide sequence ID" value="NZ_BAAAOR010000030.1"/>
</dbReference>
<gene>
    <name evidence="1" type="ORF">GCM10009788_42230</name>
</gene>
<sequence>MRAAATFTVSDWTPVELPAVVGDLAVPVTAAPTGLAAMVKTFAGDLAGRSVTWFVGGLNEATGAGSYAAVESFEGTLGERTGTFGFVHAASTRGTDRYDEHFVIVPDSGTGELVGITGSGSLVVDADGTHHVEIEYTLPG</sequence>
<dbReference type="SUPFAM" id="SSF159238">
    <property type="entry name" value="SO1590-like"/>
    <property type="match status" value="1"/>
</dbReference>
<dbReference type="EMBL" id="BAAAOR010000030">
    <property type="protein sequence ID" value="GAA1534999.1"/>
    <property type="molecule type" value="Genomic_DNA"/>
</dbReference>
<dbReference type="InterPro" id="IPR021607">
    <property type="entry name" value="DUF3224"/>
</dbReference>
<dbReference type="Pfam" id="PF11528">
    <property type="entry name" value="DUF3224"/>
    <property type="match status" value="1"/>
</dbReference>
<proteinExistence type="predicted"/>
<reference evidence="1 2" key="1">
    <citation type="journal article" date="2019" name="Int. J. Syst. Evol. Microbiol.">
        <title>The Global Catalogue of Microorganisms (GCM) 10K type strain sequencing project: providing services to taxonomists for standard genome sequencing and annotation.</title>
        <authorList>
            <consortium name="The Broad Institute Genomics Platform"/>
            <consortium name="The Broad Institute Genome Sequencing Center for Infectious Disease"/>
            <person name="Wu L."/>
            <person name="Ma J."/>
        </authorList>
    </citation>
    <scope>NUCLEOTIDE SEQUENCE [LARGE SCALE GENOMIC DNA]</scope>
    <source>
        <strain evidence="1 2">JCM 14942</strain>
    </source>
</reference>
<name>A0ABN2B6L6_9ACTN</name>
<protein>
    <recommendedName>
        <fullName evidence="3">DUF3224 domain-containing protein</fullName>
    </recommendedName>
</protein>